<dbReference type="GeneID" id="19984966"/>
<dbReference type="VEuPathDB" id="FungiDB:G647_06473"/>
<dbReference type="Proteomes" id="UP000030678">
    <property type="component" value="Unassembled WGS sequence"/>
</dbReference>
<organism evidence="2 3">
    <name type="scientific">Cladophialophora carrionii CBS 160.54</name>
    <dbReference type="NCBI Taxonomy" id="1279043"/>
    <lineage>
        <taxon>Eukaryota</taxon>
        <taxon>Fungi</taxon>
        <taxon>Dikarya</taxon>
        <taxon>Ascomycota</taxon>
        <taxon>Pezizomycotina</taxon>
        <taxon>Eurotiomycetes</taxon>
        <taxon>Chaetothyriomycetidae</taxon>
        <taxon>Chaetothyriales</taxon>
        <taxon>Herpotrichiellaceae</taxon>
        <taxon>Cladophialophora</taxon>
    </lineage>
</organism>
<feature type="compositionally biased region" description="Basic and acidic residues" evidence="1">
    <location>
        <begin position="214"/>
        <end position="223"/>
    </location>
</feature>
<evidence type="ECO:0000256" key="1">
    <source>
        <dbReference type="SAM" id="MobiDB-lite"/>
    </source>
</evidence>
<accession>V9D7Y0</accession>
<dbReference type="HOGENOM" id="CLU_045555_0_0_1"/>
<gene>
    <name evidence="2" type="ORF">G647_06473</name>
</gene>
<feature type="region of interest" description="Disordered" evidence="1">
    <location>
        <begin position="214"/>
        <end position="248"/>
    </location>
</feature>
<sequence length="475" mass="54558">MDPITNPPGSSPHGEPIDMDQIELRVSETIASESLPAPLDQWQQMVQSLASSLPQGMTLGQQAEVRDMLRRHPIRHIPNLVWTFNRSLPPPAEYPLLDEHRRHIVNFVREELWAGNTDADRIVAAMARLFQGALARRPQLCSSRLLYEFTSLIRERCGQIWLGSLFHAHLNENARQIERLSTAITSDNRLSLYQFTQLGEVYIFDKNLAPRELRPTDEEGKIDDSDDEDPVDDDDSADDGDSVDDDDDVYVDRDHIAAATAPCLPPPHWLEKSTIIRRDPQSQRTPVYRPEIEDAATLNLLIDRQLDISSLREAFRHVNDRYTAMAENMMVHPRYYVLLALEENDTDIRRANAPNDYPSLENASLRQDALEHARNCLSRVHGRLFDVERYIIAKEERLLAAGRKVRAYSSRYERTRRRYFLRWLIAGLHDPKLRDQFNIPSSVQPAPMARPYEGGDPCPVCCEALERMEVVSPQR</sequence>
<dbReference type="RefSeq" id="XP_008729015.1">
    <property type="nucleotide sequence ID" value="XM_008730793.1"/>
</dbReference>
<evidence type="ECO:0000313" key="3">
    <source>
        <dbReference type="Proteomes" id="UP000030678"/>
    </source>
</evidence>
<dbReference type="OrthoDB" id="10457812at2759"/>
<name>V9D7Y0_9EURO</name>
<dbReference type="EMBL" id="KB822706">
    <property type="protein sequence ID" value="ETI22398.1"/>
    <property type="molecule type" value="Genomic_DNA"/>
</dbReference>
<reference evidence="2 3" key="1">
    <citation type="submission" date="2013-03" db="EMBL/GenBank/DDBJ databases">
        <title>The Genome Sequence of Cladophialophora carrionii CBS 160.54.</title>
        <authorList>
            <consortium name="The Broad Institute Genomics Platform"/>
            <person name="Cuomo C."/>
            <person name="de Hoog S."/>
            <person name="Gorbushina A."/>
            <person name="Walker B."/>
            <person name="Young S.K."/>
            <person name="Zeng Q."/>
            <person name="Gargeya S."/>
            <person name="Fitzgerald M."/>
            <person name="Haas B."/>
            <person name="Abouelleil A."/>
            <person name="Allen A.W."/>
            <person name="Alvarado L."/>
            <person name="Arachchi H.M."/>
            <person name="Berlin A.M."/>
            <person name="Chapman S.B."/>
            <person name="Gainer-Dewar J."/>
            <person name="Goldberg J."/>
            <person name="Griggs A."/>
            <person name="Gujja S."/>
            <person name="Hansen M."/>
            <person name="Howarth C."/>
            <person name="Imamovic A."/>
            <person name="Ireland A."/>
            <person name="Larimer J."/>
            <person name="McCowan C."/>
            <person name="Murphy C."/>
            <person name="Pearson M."/>
            <person name="Poon T.W."/>
            <person name="Priest M."/>
            <person name="Roberts A."/>
            <person name="Saif S."/>
            <person name="Shea T."/>
            <person name="Sisk P."/>
            <person name="Sykes S."/>
            <person name="Wortman J."/>
            <person name="Nusbaum C."/>
            <person name="Birren B."/>
        </authorList>
    </citation>
    <scope>NUCLEOTIDE SEQUENCE [LARGE SCALE GENOMIC DNA]</scope>
    <source>
        <strain evidence="2 3">CBS 160.54</strain>
    </source>
</reference>
<evidence type="ECO:0000313" key="2">
    <source>
        <dbReference type="EMBL" id="ETI22398.1"/>
    </source>
</evidence>
<protein>
    <submittedName>
        <fullName evidence="2">Uncharacterized protein</fullName>
    </submittedName>
</protein>
<dbReference type="AlphaFoldDB" id="V9D7Y0"/>
<proteinExistence type="predicted"/>
<feature type="compositionally biased region" description="Acidic residues" evidence="1">
    <location>
        <begin position="224"/>
        <end position="248"/>
    </location>
</feature>